<reference evidence="4 5" key="1">
    <citation type="submission" date="2022-06" db="EMBL/GenBank/DDBJ databases">
        <title>A taxonomic note on the genus Prevotella: Description of four novel genera and emended description of the genera Hallella and Xylanibacter.</title>
        <authorList>
            <person name="Hitch T.C.A."/>
        </authorList>
    </citation>
    <scope>NUCLEOTIDE SEQUENCE [LARGE SCALE GENOMIC DNA]</scope>
    <source>
        <strain evidence="4 5">DSM 100619</strain>
    </source>
</reference>
<dbReference type="Gene3D" id="3.40.50.720">
    <property type="entry name" value="NAD(P)-binding Rossmann-like Domain"/>
    <property type="match status" value="1"/>
</dbReference>
<comment type="caution">
    <text evidence="4">The sequence shown here is derived from an EMBL/GenBank/DDBJ whole genome shotgun (WGS) entry which is preliminary data.</text>
</comment>
<proteinExistence type="predicted"/>
<keyword evidence="1" id="KW-0521">NADP</keyword>
<dbReference type="Gene3D" id="3.90.180.10">
    <property type="entry name" value="Medium-chain alcohol dehydrogenases, catalytic domain"/>
    <property type="match status" value="1"/>
</dbReference>
<dbReference type="PANTHER" id="PTHR48106:SF13">
    <property type="entry name" value="QUINONE OXIDOREDUCTASE-RELATED"/>
    <property type="match status" value="1"/>
</dbReference>
<dbReference type="SUPFAM" id="SSF51735">
    <property type="entry name" value="NAD(P)-binding Rossmann-fold domains"/>
    <property type="match status" value="1"/>
</dbReference>
<keyword evidence="5" id="KW-1185">Reference proteome</keyword>
<dbReference type="Pfam" id="PF08240">
    <property type="entry name" value="ADH_N"/>
    <property type="match status" value="1"/>
</dbReference>
<name>A0ABT1BTQ0_9BACT</name>
<dbReference type="InterPro" id="IPR013154">
    <property type="entry name" value="ADH-like_N"/>
</dbReference>
<dbReference type="PANTHER" id="PTHR48106">
    <property type="entry name" value="QUINONE OXIDOREDUCTASE PIG3-RELATED"/>
    <property type="match status" value="1"/>
</dbReference>
<dbReference type="RefSeq" id="WP_252759825.1">
    <property type="nucleotide sequence ID" value="NZ_JAMXLY010000002.1"/>
</dbReference>
<sequence>MKALYFNTFGDNSVLQYGDVALPKVTKNQLLVETKYIGLNFADIYRRRGTYHIENHTPYINGYEGLGRVVQVGENVKNFRLDDQVLFVDVPLAEAQYVCVPEQNAIKVPAILDPKVVAAIGLQGLTADFLAHDLGNNQEDANVFIHGISGGVGQILAQMLTADGINVYGTTSTREKQQLALKQGAKKVFLRESDWETANKASFDTVYDGVGSTLKQSLELSVNKGKVVFYGMAGGNPELINPLSLLESSKSILTGDLWDYLDSAAERKRRSRRLFKYFETNQIKVSEPTLFSLAEGKDAYEYLESGRSMGKILLVP</sequence>
<evidence type="ECO:0000256" key="1">
    <source>
        <dbReference type="ARBA" id="ARBA00022857"/>
    </source>
</evidence>
<evidence type="ECO:0000313" key="5">
    <source>
        <dbReference type="Proteomes" id="UP001204015"/>
    </source>
</evidence>
<dbReference type="InterPro" id="IPR036291">
    <property type="entry name" value="NAD(P)-bd_dom_sf"/>
</dbReference>
<organism evidence="4 5">
    <name type="scientific">Segatella cerevisiae</name>
    <dbReference type="NCBI Taxonomy" id="2053716"/>
    <lineage>
        <taxon>Bacteria</taxon>
        <taxon>Pseudomonadati</taxon>
        <taxon>Bacteroidota</taxon>
        <taxon>Bacteroidia</taxon>
        <taxon>Bacteroidales</taxon>
        <taxon>Prevotellaceae</taxon>
        <taxon>Segatella</taxon>
    </lineage>
</organism>
<evidence type="ECO:0000259" key="3">
    <source>
        <dbReference type="SMART" id="SM00829"/>
    </source>
</evidence>
<dbReference type="SUPFAM" id="SSF50129">
    <property type="entry name" value="GroES-like"/>
    <property type="match status" value="1"/>
</dbReference>
<dbReference type="InterPro" id="IPR013149">
    <property type="entry name" value="ADH-like_C"/>
</dbReference>
<feature type="domain" description="Enoyl reductase (ER)" evidence="3">
    <location>
        <begin position="10"/>
        <end position="314"/>
    </location>
</feature>
<evidence type="ECO:0000313" key="4">
    <source>
        <dbReference type="EMBL" id="MCO6024462.1"/>
    </source>
</evidence>
<dbReference type="Pfam" id="PF00107">
    <property type="entry name" value="ADH_zinc_N"/>
    <property type="match status" value="1"/>
</dbReference>
<dbReference type="InterPro" id="IPR011032">
    <property type="entry name" value="GroES-like_sf"/>
</dbReference>
<dbReference type="Proteomes" id="UP001204015">
    <property type="component" value="Unassembled WGS sequence"/>
</dbReference>
<evidence type="ECO:0000256" key="2">
    <source>
        <dbReference type="ARBA" id="ARBA00023002"/>
    </source>
</evidence>
<dbReference type="EMBL" id="JAMXLY010000002">
    <property type="protein sequence ID" value="MCO6024462.1"/>
    <property type="molecule type" value="Genomic_DNA"/>
</dbReference>
<dbReference type="InterPro" id="IPR020843">
    <property type="entry name" value="ER"/>
</dbReference>
<gene>
    <name evidence="4" type="ORF">NG821_01150</name>
</gene>
<protein>
    <submittedName>
        <fullName evidence="4">Zinc-binding dehydrogenase</fullName>
    </submittedName>
</protein>
<accession>A0ABT1BTQ0</accession>
<dbReference type="SMART" id="SM00829">
    <property type="entry name" value="PKS_ER"/>
    <property type="match status" value="1"/>
</dbReference>
<keyword evidence="2" id="KW-0560">Oxidoreductase</keyword>